<reference evidence="2" key="1">
    <citation type="submission" date="2014-11" db="EMBL/GenBank/DDBJ databases">
        <authorList>
            <person name="Amaro Gonzalez C."/>
        </authorList>
    </citation>
    <scope>NUCLEOTIDE SEQUENCE</scope>
</reference>
<name>A0A0E9X2F6_ANGAN</name>
<proteinExistence type="predicted"/>
<dbReference type="EMBL" id="GBXM01011921">
    <property type="protein sequence ID" value="JAH96656.1"/>
    <property type="molecule type" value="Transcribed_RNA"/>
</dbReference>
<keyword evidence="1" id="KW-1133">Transmembrane helix</keyword>
<keyword evidence="1" id="KW-0812">Transmembrane</keyword>
<accession>A0A0E9X2F6</accession>
<sequence length="100" mass="11379">MLSVSLQFQTFFFFLNKKFLNINYMANVQNIASSVFQIQCFLCCFFSLFFLQNTTQVFKSRVCNKKSQNPSFTIMSGNGLNLVFHCLCNSCSRCAGSCTS</sequence>
<feature type="transmembrane region" description="Helical" evidence="1">
    <location>
        <begin position="31"/>
        <end position="51"/>
    </location>
</feature>
<evidence type="ECO:0000256" key="1">
    <source>
        <dbReference type="SAM" id="Phobius"/>
    </source>
</evidence>
<dbReference type="AlphaFoldDB" id="A0A0E9X2F6"/>
<reference evidence="2" key="2">
    <citation type="journal article" date="2015" name="Fish Shellfish Immunol.">
        <title>Early steps in the European eel (Anguilla anguilla)-Vibrio vulnificus interaction in the gills: Role of the RtxA13 toxin.</title>
        <authorList>
            <person name="Callol A."/>
            <person name="Pajuelo D."/>
            <person name="Ebbesson L."/>
            <person name="Teles M."/>
            <person name="MacKenzie S."/>
            <person name="Amaro C."/>
        </authorList>
    </citation>
    <scope>NUCLEOTIDE SEQUENCE</scope>
</reference>
<evidence type="ECO:0000313" key="2">
    <source>
        <dbReference type="EMBL" id="JAH96656.1"/>
    </source>
</evidence>
<protein>
    <submittedName>
        <fullName evidence="2">Uncharacterized protein</fullName>
    </submittedName>
</protein>
<keyword evidence="1" id="KW-0472">Membrane</keyword>
<organism evidence="2">
    <name type="scientific">Anguilla anguilla</name>
    <name type="common">European freshwater eel</name>
    <name type="synonym">Muraena anguilla</name>
    <dbReference type="NCBI Taxonomy" id="7936"/>
    <lineage>
        <taxon>Eukaryota</taxon>
        <taxon>Metazoa</taxon>
        <taxon>Chordata</taxon>
        <taxon>Craniata</taxon>
        <taxon>Vertebrata</taxon>
        <taxon>Euteleostomi</taxon>
        <taxon>Actinopterygii</taxon>
        <taxon>Neopterygii</taxon>
        <taxon>Teleostei</taxon>
        <taxon>Anguilliformes</taxon>
        <taxon>Anguillidae</taxon>
        <taxon>Anguilla</taxon>
    </lineage>
</organism>